<name>A0A939C205_9ACTN</name>
<dbReference type="InterPro" id="IPR029068">
    <property type="entry name" value="Glyas_Bleomycin-R_OHBP_Dase"/>
</dbReference>
<proteinExistence type="predicted"/>
<dbReference type="RefSeq" id="WP_205260603.1">
    <property type="nucleotide sequence ID" value="NZ_JAERWK010000012.1"/>
</dbReference>
<accession>A0A939C205</accession>
<dbReference type="Proteomes" id="UP000663792">
    <property type="component" value="Unassembled WGS sequence"/>
</dbReference>
<organism evidence="2 3">
    <name type="scientific">Nakamurella leprariae</name>
    <dbReference type="NCBI Taxonomy" id="2803911"/>
    <lineage>
        <taxon>Bacteria</taxon>
        <taxon>Bacillati</taxon>
        <taxon>Actinomycetota</taxon>
        <taxon>Actinomycetes</taxon>
        <taxon>Nakamurellales</taxon>
        <taxon>Nakamurellaceae</taxon>
        <taxon>Nakamurella</taxon>
    </lineage>
</organism>
<keyword evidence="3" id="KW-1185">Reference proteome</keyword>
<protein>
    <submittedName>
        <fullName evidence="2">VOC family protein</fullName>
    </submittedName>
</protein>
<dbReference type="PANTHER" id="PTHR40265:SF1">
    <property type="entry name" value="GLYOXALASE-LIKE DOMAIN-CONTAINING PROTEIN"/>
    <property type="match status" value="1"/>
</dbReference>
<sequence>MSVPAVDPGTSPRGPRRIDGRLDHLVLATPRLEQSVREFATRSGVAPVPGGRHLGVGTRNYLVGLGPGRYLEILGPDVAHPPDSSAPMPFGIDQLERPKLAAWSIRSSDLRAATRAALSAGADLGPIRYMSRRGHDGTALEWQVAYPLRPPLDGLVPFVIDWGISPHPSMGDLPTVELVELRGSHPEPAKVLRVLEALEVTLTLTTGPARLEVDLRTPYGTLTLS</sequence>
<dbReference type="AlphaFoldDB" id="A0A939C205"/>
<dbReference type="Pfam" id="PF13468">
    <property type="entry name" value="Glyoxalase_3"/>
    <property type="match status" value="1"/>
</dbReference>
<dbReference type="Gene3D" id="3.10.180.10">
    <property type="entry name" value="2,3-Dihydroxybiphenyl 1,2-Dioxygenase, domain 1"/>
    <property type="match status" value="1"/>
</dbReference>
<evidence type="ECO:0000259" key="1">
    <source>
        <dbReference type="Pfam" id="PF13468"/>
    </source>
</evidence>
<dbReference type="InterPro" id="IPR025870">
    <property type="entry name" value="Glyoxalase-like_dom"/>
</dbReference>
<evidence type="ECO:0000313" key="3">
    <source>
        <dbReference type="Proteomes" id="UP000663792"/>
    </source>
</evidence>
<dbReference type="EMBL" id="JAERWK010000012">
    <property type="protein sequence ID" value="MBM9467652.1"/>
    <property type="molecule type" value="Genomic_DNA"/>
</dbReference>
<reference evidence="2" key="1">
    <citation type="submission" date="2021-01" db="EMBL/GenBank/DDBJ databases">
        <title>YIM 132084 draft genome.</title>
        <authorList>
            <person name="An D."/>
        </authorList>
    </citation>
    <scope>NUCLEOTIDE SEQUENCE</scope>
    <source>
        <strain evidence="2">YIM 132084</strain>
    </source>
</reference>
<comment type="caution">
    <text evidence="2">The sequence shown here is derived from an EMBL/GenBank/DDBJ whole genome shotgun (WGS) entry which is preliminary data.</text>
</comment>
<feature type="domain" description="Glyoxalase-like" evidence="1">
    <location>
        <begin position="22"/>
        <end position="197"/>
    </location>
</feature>
<dbReference type="SUPFAM" id="SSF54593">
    <property type="entry name" value="Glyoxalase/Bleomycin resistance protein/Dihydroxybiphenyl dioxygenase"/>
    <property type="match status" value="1"/>
</dbReference>
<gene>
    <name evidence="2" type="ORF">JL106_10215</name>
</gene>
<evidence type="ECO:0000313" key="2">
    <source>
        <dbReference type="EMBL" id="MBM9467652.1"/>
    </source>
</evidence>
<dbReference type="PANTHER" id="PTHR40265">
    <property type="entry name" value="BLL2707 PROTEIN"/>
    <property type="match status" value="1"/>
</dbReference>